<dbReference type="InterPro" id="IPR016135">
    <property type="entry name" value="UBQ-conjugating_enzyme/RWD"/>
</dbReference>
<dbReference type="Proteomes" id="UP000835052">
    <property type="component" value="Unassembled WGS sequence"/>
</dbReference>
<dbReference type="GO" id="GO:0009893">
    <property type="term" value="P:positive regulation of metabolic process"/>
    <property type="evidence" value="ECO:0007669"/>
    <property type="project" value="UniProtKB-ARBA"/>
</dbReference>
<dbReference type="InterPro" id="IPR000719">
    <property type="entry name" value="Prot_kinase_dom"/>
</dbReference>
<dbReference type="OrthoDB" id="5915312at2759"/>
<dbReference type="PANTHER" id="PTHR11042:SF136">
    <property type="entry name" value="EIF-2-ALPHA KINASE GCN2"/>
    <property type="match status" value="1"/>
</dbReference>
<dbReference type="PANTHER" id="PTHR11042">
    <property type="entry name" value="EUKARYOTIC TRANSLATION INITIATION FACTOR 2-ALPHA KINASE EIF2-ALPHA KINASE -RELATED"/>
    <property type="match status" value="1"/>
</dbReference>
<dbReference type="SUPFAM" id="SSF54495">
    <property type="entry name" value="UBC-like"/>
    <property type="match status" value="1"/>
</dbReference>
<protein>
    <recommendedName>
        <fullName evidence="1">non-specific serine/threonine protein kinase</fullName>
        <ecNumber evidence="1">2.7.11.1</ecNumber>
    </recommendedName>
</protein>
<dbReference type="GO" id="GO:1990625">
    <property type="term" value="P:negative regulation of cytoplasmic translational initiation in response to stress"/>
    <property type="evidence" value="ECO:0007669"/>
    <property type="project" value="TreeGrafter"/>
</dbReference>
<feature type="region of interest" description="Disordered" evidence="14">
    <location>
        <begin position="671"/>
        <end position="700"/>
    </location>
</feature>
<dbReference type="Pfam" id="PF13393">
    <property type="entry name" value="tRNA-synt_His"/>
    <property type="match status" value="1"/>
</dbReference>
<dbReference type="InterPro" id="IPR041715">
    <property type="entry name" value="HisRS-like_core"/>
</dbReference>
<evidence type="ECO:0000256" key="2">
    <source>
        <dbReference type="ARBA" id="ARBA00022527"/>
    </source>
</evidence>
<dbReference type="InterPro" id="IPR016255">
    <property type="entry name" value="Gcn2"/>
</dbReference>
<keyword evidence="4 11" id="KW-0547">Nucleotide-binding</keyword>
<dbReference type="SMART" id="SM00220">
    <property type="entry name" value="S_TKc"/>
    <property type="match status" value="1"/>
</dbReference>
<feature type="domain" description="RWD" evidence="16">
    <location>
        <begin position="15"/>
        <end position="130"/>
    </location>
</feature>
<dbReference type="EC" id="2.7.11.1" evidence="1"/>
<dbReference type="PROSITE" id="PS50908">
    <property type="entry name" value="RWD"/>
    <property type="match status" value="1"/>
</dbReference>
<dbReference type="FunFam" id="3.10.110.10:FF:000050">
    <property type="entry name" value="eIF-2-alpha kinase GCN2"/>
    <property type="match status" value="1"/>
</dbReference>
<feature type="region of interest" description="Disordered" evidence="14">
    <location>
        <begin position="1485"/>
        <end position="1518"/>
    </location>
</feature>
<keyword evidence="5" id="KW-0418">Kinase</keyword>
<comment type="similarity">
    <text evidence="7">Belongs to the protein kinase superfamily. Ser/Thr protein kinase family. GCN2 subfamily.</text>
</comment>
<dbReference type="Gene3D" id="3.30.200.20">
    <property type="entry name" value="Phosphorylase Kinase, domain 1"/>
    <property type="match status" value="1"/>
</dbReference>
<evidence type="ECO:0000259" key="15">
    <source>
        <dbReference type="PROSITE" id="PS50011"/>
    </source>
</evidence>
<evidence type="ECO:0000256" key="3">
    <source>
        <dbReference type="ARBA" id="ARBA00022679"/>
    </source>
</evidence>
<feature type="compositionally biased region" description="Polar residues" evidence="14">
    <location>
        <begin position="984"/>
        <end position="997"/>
    </location>
</feature>
<keyword evidence="18" id="KW-1185">Reference proteome</keyword>
<feature type="region of interest" description="Disordered" evidence="14">
    <location>
        <begin position="979"/>
        <end position="1000"/>
    </location>
</feature>
<dbReference type="SUPFAM" id="SSF56112">
    <property type="entry name" value="Protein kinase-like (PK-like)"/>
    <property type="match status" value="2"/>
</dbReference>
<comment type="catalytic activity">
    <reaction evidence="8">
        <text>L-threonyl-[protein] + ATP = O-phospho-L-threonyl-[protein] + ADP + H(+)</text>
        <dbReference type="Rhea" id="RHEA:46608"/>
        <dbReference type="Rhea" id="RHEA-COMP:11060"/>
        <dbReference type="Rhea" id="RHEA-COMP:11605"/>
        <dbReference type="ChEBI" id="CHEBI:15378"/>
        <dbReference type="ChEBI" id="CHEBI:30013"/>
        <dbReference type="ChEBI" id="CHEBI:30616"/>
        <dbReference type="ChEBI" id="CHEBI:61977"/>
        <dbReference type="ChEBI" id="CHEBI:456216"/>
        <dbReference type="EC" id="2.7.11.1"/>
    </reaction>
</comment>
<dbReference type="PROSITE" id="PS00107">
    <property type="entry name" value="PROTEIN_KINASE_ATP"/>
    <property type="match status" value="1"/>
</dbReference>
<feature type="compositionally biased region" description="Low complexity" evidence="14">
    <location>
        <begin position="1506"/>
        <end position="1518"/>
    </location>
</feature>
<dbReference type="SMART" id="SM00591">
    <property type="entry name" value="RWD"/>
    <property type="match status" value="1"/>
</dbReference>
<sequence length="1652" mass="186846">MDRPKQEDLIEIQNNERLVIESIYGEDATFPEKAWKVWNPLDVKIRLEALSTGQESENENKKPVGLDLRVICDNDYPYSIPRFEFSNISAVSQDCLKKLRDKLTEKAKNLKGTEMVHELCQLVREYLAEQKIVPAGSFHDKMMKEIEKNENEIMRKRADSERKEVEWAEERERIKIENQLQREVELGRQQTARIEGEFRMIAGRRVVVLANIPVKRKKLHRFCREWMGFCDNEQLLISEWTFRYTANRNLAEAEKRCFAGFLRCLDAALDELNALCELPSVDPNLVGYAFIHSQKISTSDSNFNVQVFVAQRLFPDEENLTSVYHVVATNGSLMRRLAAQAVCALRWLHEQQLSHSAVLPHAVWLRDNLFRFSDFGTLKKLTSLCEFFSTIVSGKQQAHPETEEKEKKSTPRKKDLFQLGILLDGLSIEGQESHFSRAPTPSIGNTDAATQLASFVTKCQEAKNIDQLVEDPYLIQDLPLSGSNEQSSLIGGGMDSHCRLMKEFFVIRMLGKGGFGDVLLARNKLDSSDYAVKRIPLNSGNERLNRRIKREAKLFAKLNHPHVVRYYSAWIEEIVPVERNSTSTTVTSSEASSSGAVPIPGKPKKPKLSSSSTETMTAAGNRKALKKAQLSSINEATDSLLPAHLRNLERETAAALNRSFRAVGEASEWSTSYRVCDRGSDSSSSSEDEDDAPGKVNGRRVETLFSPIGATTSSDDELDIMWESEKELSTEEFEEDEEDVDFGASSVLKSRSEHTDSVEIVFGDSKVPQNDVMSKILEESEGDVANKQGPEHIYLLFIQMEYCERGTLRQLIDTNFFVGQPMNIWRIFSEILSGLQYIHQLSMIHRDIKPMNIFLDATREFLLNRKRVADVSMSMEGDTAKKNNGSAQTRDIGTELYMAPELFDCSAKTPYTAKIDVFSAGVVLFEMFYRPLLPGMERMSTLNTLKKDLRIPEDFGRNFSNHHTEVARRLIESMLDKDPEKRPTVSNLLNDDSLPSNETEDENFKKQFAKVFKRRNGRLFSWAMDTMFSEEVFSVTNYYFDRDVCQERFQLGRDSVIEEIRSEISTVLRAHAYELLHMHTLVPAPTARAAAPVRLKPVELLDPSGLPLALPMDLRQNFVRYCARNAVNRFKRYNFGRVYSTDETRILNNTHPYERWECSVDSIGPQTSSTTLEAELLLTACQIVAATLKNVKATLKIGHINIIEAAMRHLSIPDDARSSILTSLHCMSTGDKVLSHTEKVAQLAEVVGMRNAAPLFGMLPEACKYLSKSRDENVSTTIRRVLEELEMASEILAIGMDESTRSCVEIIYDSTTCYRPTTFGDGLVFQLFVEVPRKKAGSSRQVCVLAGGRYDSLLLRERHPRDIVPALPRFMAGFAVSLDVMAQIRKIIHIDKKTSSCSALVCSFRDSLLREKFRLANMLWSRNVATDVLHEPVDSLAELIEHCDRKSISDLLVVFSAHEIFLRHNGTDLGKIDMERAVQHVTASAAIATTPGPQRGDRDEDHSNILSTPLTSSRSSSSLMPSCASATIANLNISFALTERLGFNIKKRIEASVKTHIADQLAVFGPRTRVEVIVCELIDELFKSIVFELSNNFTKQKTEMLIGQLARQHGKSKQDLEAVGSQLVHAIQHQTSLNHQIVVLYRHTDHFFRLIL</sequence>
<dbReference type="InterPro" id="IPR006575">
    <property type="entry name" value="RWD_dom"/>
</dbReference>
<proteinExistence type="inferred from homology"/>
<dbReference type="Pfam" id="PF05773">
    <property type="entry name" value="RWD"/>
    <property type="match status" value="1"/>
</dbReference>
<evidence type="ECO:0000256" key="8">
    <source>
        <dbReference type="ARBA" id="ARBA00047899"/>
    </source>
</evidence>
<comment type="catalytic activity">
    <reaction evidence="9">
        <text>L-seryl-[protein] + ATP = O-phospho-L-seryl-[protein] + ADP + H(+)</text>
        <dbReference type="Rhea" id="RHEA:17989"/>
        <dbReference type="Rhea" id="RHEA-COMP:9863"/>
        <dbReference type="Rhea" id="RHEA-COMP:11604"/>
        <dbReference type="ChEBI" id="CHEBI:15378"/>
        <dbReference type="ChEBI" id="CHEBI:29999"/>
        <dbReference type="ChEBI" id="CHEBI:30616"/>
        <dbReference type="ChEBI" id="CHEBI:83421"/>
        <dbReference type="ChEBI" id="CHEBI:456216"/>
        <dbReference type="EC" id="2.7.11.1"/>
    </reaction>
</comment>
<keyword evidence="6 11" id="KW-0067">ATP-binding</keyword>
<dbReference type="InterPro" id="IPR045864">
    <property type="entry name" value="aa-tRNA-synth_II/BPL/LPL"/>
</dbReference>
<feature type="coiled-coil region" evidence="13">
    <location>
        <begin position="139"/>
        <end position="171"/>
    </location>
</feature>
<evidence type="ECO:0000256" key="9">
    <source>
        <dbReference type="ARBA" id="ARBA00048679"/>
    </source>
</evidence>
<dbReference type="GO" id="GO:0005524">
    <property type="term" value="F:ATP binding"/>
    <property type="evidence" value="ECO:0007669"/>
    <property type="project" value="UniProtKB-UniRule"/>
</dbReference>
<feature type="binding site" evidence="11 12">
    <location>
        <position position="533"/>
    </location>
    <ligand>
        <name>ATP</name>
        <dbReference type="ChEBI" id="CHEBI:30616"/>
    </ligand>
</feature>
<feature type="region of interest" description="Disordered" evidence="14">
    <location>
        <begin position="584"/>
        <end position="621"/>
    </location>
</feature>
<dbReference type="GO" id="GO:0005634">
    <property type="term" value="C:nucleus"/>
    <property type="evidence" value="ECO:0007669"/>
    <property type="project" value="TreeGrafter"/>
</dbReference>
<feature type="compositionally biased region" description="Low complexity" evidence="14">
    <location>
        <begin position="584"/>
        <end position="594"/>
    </location>
</feature>
<feature type="domain" description="Protein kinase" evidence="15">
    <location>
        <begin position="504"/>
        <end position="994"/>
    </location>
</feature>
<feature type="active site" description="Proton acceptor" evidence="10">
    <location>
        <position position="847"/>
    </location>
</feature>
<feature type="binding site" evidence="11">
    <location>
        <begin position="510"/>
        <end position="518"/>
    </location>
    <ligand>
        <name>ATP</name>
        <dbReference type="ChEBI" id="CHEBI:30616"/>
    </ligand>
</feature>
<evidence type="ECO:0000256" key="7">
    <source>
        <dbReference type="ARBA" id="ARBA00037982"/>
    </source>
</evidence>
<keyword evidence="3" id="KW-0808">Transferase</keyword>
<dbReference type="InterPro" id="IPR036621">
    <property type="entry name" value="Anticodon-bd_dom_sf"/>
</dbReference>
<evidence type="ECO:0000256" key="11">
    <source>
        <dbReference type="PIRSR" id="PIRSR000660-2"/>
    </source>
</evidence>
<dbReference type="GO" id="GO:0004694">
    <property type="term" value="F:eukaryotic translation initiation factor 2alpha kinase activity"/>
    <property type="evidence" value="ECO:0007669"/>
    <property type="project" value="InterPro"/>
</dbReference>
<dbReference type="Gene3D" id="3.40.50.800">
    <property type="entry name" value="Anticodon-binding domain"/>
    <property type="match status" value="1"/>
</dbReference>
<gene>
    <name evidence="17" type="ORF">CAUJ_LOCUS6029</name>
</gene>
<evidence type="ECO:0000256" key="1">
    <source>
        <dbReference type="ARBA" id="ARBA00012513"/>
    </source>
</evidence>
<keyword evidence="2" id="KW-0723">Serine/threonine-protein kinase</keyword>
<evidence type="ECO:0000256" key="6">
    <source>
        <dbReference type="ARBA" id="ARBA00022840"/>
    </source>
</evidence>
<dbReference type="PIRSF" id="PIRSF000660">
    <property type="entry name" value="Ser/Thr_PK_GCN2"/>
    <property type="match status" value="1"/>
</dbReference>
<dbReference type="GO" id="GO:0005829">
    <property type="term" value="C:cytosol"/>
    <property type="evidence" value="ECO:0007669"/>
    <property type="project" value="TreeGrafter"/>
</dbReference>
<dbReference type="EMBL" id="CAJGYM010000014">
    <property type="protein sequence ID" value="CAD6190110.1"/>
    <property type="molecule type" value="Genomic_DNA"/>
</dbReference>
<dbReference type="Pfam" id="PF00069">
    <property type="entry name" value="Pkinase"/>
    <property type="match status" value="2"/>
</dbReference>
<dbReference type="PROSITE" id="PS50011">
    <property type="entry name" value="PROTEIN_KINASE_DOM"/>
    <property type="match status" value="2"/>
</dbReference>
<dbReference type="Gene3D" id="3.30.930.10">
    <property type="entry name" value="Bira Bifunctional Protein, Domain 2"/>
    <property type="match status" value="1"/>
</dbReference>
<evidence type="ECO:0000256" key="10">
    <source>
        <dbReference type="PIRSR" id="PIRSR000660-1"/>
    </source>
</evidence>
<evidence type="ECO:0000259" key="16">
    <source>
        <dbReference type="PROSITE" id="PS50908"/>
    </source>
</evidence>
<keyword evidence="13" id="KW-0175">Coiled coil</keyword>
<evidence type="ECO:0000256" key="12">
    <source>
        <dbReference type="PROSITE-ProRule" id="PRU10141"/>
    </source>
</evidence>
<evidence type="ECO:0000256" key="13">
    <source>
        <dbReference type="SAM" id="Coils"/>
    </source>
</evidence>
<reference evidence="17" key="1">
    <citation type="submission" date="2020-10" db="EMBL/GenBank/DDBJ databases">
        <authorList>
            <person name="Kikuchi T."/>
        </authorList>
    </citation>
    <scope>NUCLEOTIDE SEQUENCE</scope>
    <source>
        <strain evidence="17">NKZ352</strain>
    </source>
</reference>
<organism evidence="17 18">
    <name type="scientific">Caenorhabditis auriculariae</name>
    <dbReference type="NCBI Taxonomy" id="2777116"/>
    <lineage>
        <taxon>Eukaryota</taxon>
        <taxon>Metazoa</taxon>
        <taxon>Ecdysozoa</taxon>
        <taxon>Nematoda</taxon>
        <taxon>Chromadorea</taxon>
        <taxon>Rhabditida</taxon>
        <taxon>Rhabditina</taxon>
        <taxon>Rhabditomorpha</taxon>
        <taxon>Rhabditoidea</taxon>
        <taxon>Rhabditidae</taxon>
        <taxon>Peloderinae</taxon>
        <taxon>Caenorhabditis</taxon>
    </lineage>
</organism>
<dbReference type="GO" id="GO:0000077">
    <property type="term" value="P:DNA damage checkpoint signaling"/>
    <property type="evidence" value="ECO:0007669"/>
    <property type="project" value="InterPro"/>
</dbReference>
<accession>A0A8S1HAN0</accession>
<dbReference type="CDD" id="cd23823">
    <property type="entry name" value="RWD_GCN2"/>
    <property type="match status" value="1"/>
</dbReference>
<dbReference type="PROSITE" id="PS00108">
    <property type="entry name" value="PROTEIN_KINASE_ST"/>
    <property type="match status" value="1"/>
</dbReference>
<evidence type="ECO:0000256" key="14">
    <source>
        <dbReference type="SAM" id="MobiDB-lite"/>
    </source>
</evidence>
<name>A0A8S1HAN0_9PELO</name>
<dbReference type="SUPFAM" id="SSF55681">
    <property type="entry name" value="Class II aaRS and biotin synthetases"/>
    <property type="match status" value="1"/>
</dbReference>
<comment type="caution">
    <text evidence="17">The sequence shown here is derived from an EMBL/GenBank/DDBJ whole genome shotgun (WGS) entry which is preliminary data.</text>
</comment>
<dbReference type="InterPro" id="IPR008271">
    <property type="entry name" value="Ser/Thr_kinase_AS"/>
</dbReference>
<dbReference type="Gene3D" id="1.10.510.10">
    <property type="entry name" value="Transferase(Phosphotransferase) domain 1"/>
    <property type="match status" value="2"/>
</dbReference>
<dbReference type="InterPro" id="IPR017441">
    <property type="entry name" value="Protein_kinase_ATP_BS"/>
</dbReference>
<evidence type="ECO:0000313" key="17">
    <source>
        <dbReference type="EMBL" id="CAD6190110.1"/>
    </source>
</evidence>
<feature type="domain" description="Protein kinase" evidence="15">
    <location>
        <begin position="180"/>
        <end position="505"/>
    </location>
</feature>
<evidence type="ECO:0000256" key="5">
    <source>
        <dbReference type="ARBA" id="ARBA00022777"/>
    </source>
</evidence>
<evidence type="ECO:0000256" key="4">
    <source>
        <dbReference type="ARBA" id="ARBA00022741"/>
    </source>
</evidence>
<dbReference type="InterPro" id="IPR011009">
    <property type="entry name" value="Kinase-like_dom_sf"/>
</dbReference>
<dbReference type="InterPro" id="IPR050339">
    <property type="entry name" value="CC_SR_Kinase"/>
</dbReference>
<dbReference type="Gene3D" id="3.10.110.10">
    <property type="entry name" value="Ubiquitin Conjugating Enzyme"/>
    <property type="match status" value="1"/>
</dbReference>
<evidence type="ECO:0000313" key="18">
    <source>
        <dbReference type="Proteomes" id="UP000835052"/>
    </source>
</evidence>